<dbReference type="InterPro" id="IPR003599">
    <property type="entry name" value="Ig_sub"/>
</dbReference>
<dbReference type="PROSITE" id="PS50835">
    <property type="entry name" value="IG_LIKE"/>
    <property type="match status" value="13"/>
</dbReference>
<organism evidence="2 3">
    <name type="scientific">Phrynosoma platyrhinos</name>
    <name type="common">Desert horned lizard</name>
    <dbReference type="NCBI Taxonomy" id="52577"/>
    <lineage>
        <taxon>Eukaryota</taxon>
        <taxon>Metazoa</taxon>
        <taxon>Chordata</taxon>
        <taxon>Craniata</taxon>
        <taxon>Vertebrata</taxon>
        <taxon>Euteleostomi</taxon>
        <taxon>Lepidosauria</taxon>
        <taxon>Squamata</taxon>
        <taxon>Bifurcata</taxon>
        <taxon>Unidentata</taxon>
        <taxon>Episquamata</taxon>
        <taxon>Toxicofera</taxon>
        <taxon>Iguania</taxon>
        <taxon>Phrynosomatidae</taxon>
        <taxon>Phrynosomatinae</taxon>
        <taxon>Phrynosoma</taxon>
    </lineage>
</organism>
<dbReference type="InterPro" id="IPR007110">
    <property type="entry name" value="Ig-like_dom"/>
</dbReference>
<feature type="domain" description="Ig-like" evidence="1">
    <location>
        <begin position="884"/>
        <end position="977"/>
    </location>
</feature>
<comment type="caution">
    <text evidence="2">The sequence shown here is derived from an EMBL/GenBank/DDBJ whole genome shotgun (WGS) entry which is preliminary data.</text>
</comment>
<feature type="domain" description="Ig-like" evidence="1">
    <location>
        <begin position="342"/>
        <end position="430"/>
    </location>
</feature>
<dbReference type="SMART" id="SM00409">
    <property type="entry name" value="IG"/>
    <property type="match status" value="13"/>
</dbReference>
<feature type="domain" description="Ig-like" evidence="1">
    <location>
        <begin position="1352"/>
        <end position="1434"/>
    </location>
</feature>
<evidence type="ECO:0000313" key="3">
    <source>
        <dbReference type="Proteomes" id="UP000826234"/>
    </source>
</evidence>
<dbReference type="InterPro" id="IPR036179">
    <property type="entry name" value="Ig-like_dom_sf"/>
</dbReference>
<feature type="domain" description="Ig-like" evidence="1">
    <location>
        <begin position="792"/>
        <end position="874"/>
    </location>
</feature>
<feature type="domain" description="Ig-like" evidence="1">
    <location>
        <begin position="193"/>
        <end position="328"/>
    </location>
</feature>
<protein>
    <recommendedName>
        <fullName evidence="1">Ig-like domain-containing protein</fullName>
    </recommendedName>
</protein>
<dbReference type="Gene3D" id="2.60.40.10">
    <property type="entry name" value="Immunoglobulins"/>
    <property type="match status" value="17"/>
</dbReference>
<feature type="domain" description="Ig-like" evidence="1">
    <location>
        <begin position="992"/>
        <end position="1061"/>
    </location>
</feature>
<dbReference type="Pfam" id="PF13927">
    <property type="entry name" value="Ig_3"/>
    <property type="match status" value="4"/>
</dbReference>
<dbReference type="Pfam" id="PF13895">
    <property type="entry name" value="Ig_2"/>
    <property type="match status" value="5"/>
</dbReference>
<dbReference type="Pfam" id="PF07686">
    <property type="entry name" value="V-set"/>
    <property type="match status" value="1"/>
</dbReference>
<dbReference type="PANTHER" id="PTHR47243">
    <property type="entry name" value="SIALOADHESIN"/>
    <property type="match status" value="1"/>
</dbReference>
<sequence length="1528" mass="166730">MERSKTFASWGATYPESLQSVKGSCAVIPCTFFFPSDVAIPPEGITSIWYKSHGGQRIVIYHSANPGTADAQFRDRTELVGDPLNRNCTLLLRKVTSQDSGDYNFRFEINSPKIPNVAAPEEIREGLPVTFNCSSPYVCPYDGGSTLRWVGYIAETSLVSETVQLDPTGVLRKQLLQTSLTWKDHNQKLTYAPKGVTVSLNPSTKNIRVGDAAKLTCNVNSSYPEVTAYRWFKDGVACGNTLVKAFQSVARGDYGLYHCEADNSVGTGTSEGVTLYVFYKQEIHYSWYKNNLWIKEGTARSLFFQEVAVGDTGYYSCKVRNDKGSEMSPAVGLIVLYPPRIPSLALYQETQEGRSAIVHCTVDSNPPSALTLYRDKHLLATTDSHLAPSQRITITTTRNSLKLEIWKVVPEDEGDYKCVATNLYGRTTVVRFFGAQTARVVVQPSNELPEGTQVTLTCIATLGSGEETMYTWYKNGKWLQAGKENSLVFLAVTNGDAGVFHCAAQNEGGINTSPPVALRPVMRSFLESQGGHLGIIQCTVDSDPPSEVALYKGDVLIGSTNITHSGDDPRVSMTSSYNALKVSIKDVGLEDEGTYVCSAQNRYGEATASKDFVAETARIIVTPSSELLEGEAVHLSCSLRISNSSASSNYTWYKDGLPLLETLGDLVEFQHVARKDAGTYYCQVETPTASKSSAPIVLSVLYPPVDLQVAIFLETERGRVAIFQISVDSKPPAQFVLSKGDKVMASSSLKTSTTLERISITSGQNAMRVEMRGVVPEDEGSYNITATNAYVARVLVTPSPEVLEGEAVSLTCDVMGNVPDDSTFSWYKNSKRVQRSHDGGTLTFLHITSEEAGSYFCKVHTPDETGISISPSVSITVFYPPRKPQMTFFLQTEGKSVAVLQCTVESEPQAHLEISKGRVVLASSISSRPVHNPRIKSSATYNSLRVEIWDVVMEDEGEYVCSASNTYGNVSSKVKFTANAARIWITPPDVLEGHSANLTCAVDSEATSELHYTWYKNNQWWAEGPSKILVLPHVTVADAGTYYCTVKTQERVRNSSLGTLNVLYPPRNALVKSFLETQKGKLAIIVCTVESNPVSMLSLCRANQVLAASSSQVNRVRVPDHKLKSASSPNSLRLEIKDVSPDDEGTYECVASNGIGQTSTSLDFMVETTRVVIQPTSDVHEGDHVSLTCEDTASPSNALYTWYKNAKWLSQDSAPSLQFHAVSASDMGTYSCQVRSEKGIRTSPPAALHVLYAPKKPSLTSFLETQSGNQAVIQCKVESYPPSDMTLSREDTIVASSRTSGGLPDPRLSIRSAQNSLKVEIQEVLLQDEGHYRCLANNTYGSSTASIYFSVESARITIDPAPDVQEGASANLTCVIARRAAGEMNYTWYKNGRHIRGGPDPSLLLEGLAREEAGSYQCQAEGMMGHPPKDPIMSAYLDNQNGKVGIISCQVDSHPRSRLALYKGGRLVASTNGSRSTAGRRFIVFSSYNSLRVEIRDIVAGDSGHYMCQVGNQLGDAASAIDFRAESE</sequence>
<dbReference type="CDD" id="cd00096">
    <property type="entry name" value="Ig"/>
    <property type="match status" value="4"/>
</dbReference>
<dbReference type="InterPro" id="IPR013783">
    <property type="entry name" value="Ig-like_fold"/>
</dbReference>
<evidence type="ECO:0000313" key="2">
    <source>
        <dbReference type="EMBL" id="KAH0615702.1"/>
    </source>
</evidence>
<feature type="domain" description="Ig-like" evidence="1">
    <location>
        <begin position="1257"/>
        <end position="1350"/>
    </location>
</feature>
<dbReference type="EMBL" id="JAIPUX010005290">
    <property type="protein sequence ID" value="KAH0615702.1"/>
    <property type="molecule type" value="Genomic_DNA"/>
</dbReference>
<proteinExistence type="predicted"/>
<dbReference type="Pfam" id="PF07679">
    <property type="entry name" value="I-set"/>
    <property type="match status" value="4"/>
</dbReference>
<keyword evidence="3" id="KW-1185">Reference proteome</keyword>
<gene>
    <name evidence="2" type="ORF">JD844_026033</name>
</gene>
<name>A0ABQ7SEE6_PHRPL</name>
<dbReference type="InterPro" id="IPR013098">
    <property type="entry name" value="Ig_I-set"/>
</dbReference>
<accession>A0ABQ7SEE6</accession>
<dbReference type="InterPro" id="IPR013106">
    <property type="entry name" value="Ig_V-set"/>
</dbReference>
<feature type="domain" description="Ig-like" evidence="1">
    <location>
        <begin position="1442"/>
        <end position="1524"/>
    </location>
</feature>
<feature type="domain" description="Ig-like" evidence="1">
    <location>
        <begin position="1169"/>
        <end position="1243"/>
    </location>
</feature>
<dbReference type="PANTHER" id="PTHR47243:SF1">
    <property type="entry name" value="SIALOADHESIN"/>
    <property type="match status" value="1"/>
</dbReference>
<feature type="domain" description="Ig-like" evidence="1">
    <location>
        <begin position="617"/>
        <end position="699"/>
    </location>
</feature>
<dbReference type="Proteomes" id="UP000826234">
    <property type="component" value="Unassembled WGS sequence"/>
</dbReference>
<feature type="domain" description="Ig-like" evidence="1">
    <location>
        <begin position="520"/>
        <end position="613"/>
    </location>
</feature>
<dbReference type="SMART" id="SM00408">
    <property type="entry name" value="IGc2"/>
    <property type="match status" value="14"/>
</dbReference>
<dbReference type="InterPro" id="IPR003598">
    <property type="entry name" value="Ig_sub2"/>
</dbReference>
<reference evidence="2 3" key="1">
    <citation type="journal article" date="2022" name="Gigascience">
        <title>A chromosome-level genome assembly and annotation of the desert horned lizard, Phrynosoma platyrhinos, provides insight into chromosomal rearrangements among reptiles.</title>
        <authorList>
            <person name="Koochekian N."/>
            <person name="Ascanio A."/>
            <person name="Farleigh K."/>
            <person name="Card D.C."/>
            <person name="Schield D.R."/>
            <person name="Castoe T.A."/>
            <person name="Jezkova T."/>
        </authorList>
    </citation>
    <scope>NUCLEOTIDE SEQUENCE [LARGE SCALE GENOMIC DNA]</scope>
    <source>
        <strain evidence="2">NK-2021</strain>
    </source>
</reference>
<evidence type="ECO:0000259" key="1">
    <source>
        <dbReference type="PROSITE" id="PS50835"/>
    </source>
</evidence>
<dbReference type="SMART" id="SM00406">
    <property type="entry name" value="IGv"/>
    <property type="match status" value="6"/>
</dbReference>
<feature type="domain" description="Ig-like" evidence="1">
    <location>
        <begin position="1066"/>
        <end position="1167"/>
    </location>
</feature>
<dbReference type="SUPFAM" id="SSF48726">
    <property type="entry name" value="Immunoglobulin"/>
    <property type="match status" value="11"/>
</dbReference>
<feature type="domain" description="Ig-like" evidence="1">
    <location>
        <begin position="438"/>
        <end position="517"/>
    </location>
</feature>